<dbReference type="Gene3D" id="2.60.120.260">
    <property type="entry name" value="Galactose-binding domain-like"/>
    <property type="match status" value="1"/>
</dbReference>
<evidence type="ECO:0008006" key="3">
    <source>
        <dbReference type="Google" id="ProtNLM"/>
    </source>
</evidence>
<dbReference type="Proteomes" id="UP001470230">
    <property type="component" value="Unassembled WGS sequence"/>
</dbReference>
<dbReference type="InterPro" id="IPR008979">
    <property type="entry name" value="Galactose-bd-like_sf"/>
</dbReference>
<dbReference type="PANTHER" id="PTHR47457:SF1">
    <property type="entry name" value="BTB DOMAIN-CONTAINING PROTEIN-RELATED"/>
    <property type="match status" value="1"/>
</dbReference>
<keyword evidence="2" id="KW-1185">Reference proteome</keyword>
<dbReference type="SUPFAM" id="SSF49785">
    <property type="entry name" value="Galactose-binding domain-like"/>
    <property type="match status" value="1"/>
</dbReference>
<evidence type="ECO:0000313" key="2">
    <source>
        <dbReference type="Proteomes" id="UP001470230"/>
    </source>
</evidence>
<reference evidence="1 2" key="1">
    <citation type="submission" date="2024-04" db="EMBL/GenBank/DDBJ databases">
        <title>Tritrichomonas musculus Genome.</title>
        <authorList>
            <person name="Alves-Ferreira E."/>
            <person name="Grigg M."/>
            <person name="Lorenzi H."/>
            <person name="Galac M."/>
        </authorList>
    </citation>
    <scope>NUCLEOTIDE SEQUENCE [LARGE SCALE GENOMIC DNA]</scope>
    <source>
        <strain evidence="1 2">EAF2021</strain>
    </source>
</reference>
<proteinExistence type="predicted"/>
<sequence>MDNNYEIRLLSKRIEEIPLNDYEPDFTFVVNNEEFQTTRIIADLLSPIICKAHKTDPTLNTYTITTKHKGDFQKIIKLSDFDTYRVPDSEVQFIYEIMRILGNNSLKFRDKVFNLPITNETVLDRILHIYDNISNYTIHNINEEVGYLSSHFSELYLEQETKLLKIPIDILEIVLKNDQLQVESEDQLLQFITKLYMIDSNNSNLFQYVDFLYISPESISEFISIFNINDITQEAWNKLSVRLVQNIKGSKYNSRQSLNQRRIEIPYEKDGEFKGIFNYLLNDNDNDEQKVVVTSSTRIDDPDLAPQNVLIFDDHDKYFFSDEEPSPWICFEFINHKIIPTNYTIQKTEDYYYPRNWIIEGSDDNANWVTLDEQQDSSFLDDDPYYTYTIDVQNETGFRFVRMRTTGANSSTISDSLIIDSFEFYGYIVD</sequence>
<organism evidence="1 2">
    <name type="scientific">Tritrichomonas musculus</name>
    <dbReference type="NCBI Taxonomy" id="1915356"/>
    <lineage>
        <taxon>Eukaryota</taxon>
        <taxon>Metamonada</taxon>
        <taxon>Parabasalia</taxon>
        <taxon>Tritrichomonadida</taxon>
        <taxon>Tritrichomonadidae</taxon>
        <taxon>Tritrichomonas</taxon>
    </lineage>
</organism>
<accession>A0ABR2KR41</accession>
<evidence type="ECO:0000313" key="1">
    <source>
        <dbReference type="EMBL" id="KAK8892847.1"/>
    </source>
</evidence>
<name>A0ABR2KR41_9EUKA</name>
<dbReference type="Gene3D" id="1.25.40.420">
    <property type="match status" value="1"/>
</dbReference>
<protein>
    <recommendedName>
        <fullName evidence="3">F5/8 type C domain-containing protein</fullName>
    </recommendedName>
</protein>
<dbReference type="PANTHER" id="PTHR47457">
    <property type="entry name" value="OS05G0345500 PROTEIN"/>
    <property type="match status" value="1"/>
</dbReference>
<comment type="caution">
    <text evidence="1">The sequence shown here is derived from an EMBL/GenBank/DDBJ whole genome shotgun (WGS) entry which is preliminary data.</text>
</comment>
<dbReference type="EMBL" id="JAPFFF010000004">
    <property type="protein sequence ID" value="KAK8892847.1"/>
    <property type="molecule type" value="Genomic_DNA"/>
</dbReference>
<gene>
    <name evidence="1" type="ORF">M9Y10_030098</name>
</gene>